<organism evidence="1 2">
    <name type="scientific">Rhodopseudomonas palustris</name>
    <dbReference type="NCBI Taxonomy" id="1076"/>
    <lineage>
        <taxon>Bacteria</taxon>
        <taxon>Pseudomonadati</taxon>
        <taxon>Pseudomonadota</taxon>
        <taxon>Alphaproteobacteria</taxon>
        <taxon>Hyphomicrobiales</taxon>
        <taxon>Nitrobacteraceae</taxon>
        <taxon>Rhodopseudomonas</taxon>
    </lineage>
</organism>
<comment type="caution">
    <text evidence="1">The sequence shown here is derived from an EMBL/GenBank/DDBJ whole genome shotgun (WGS) entry which is preliminary data.</text>
</comment>
<name>A0A323UPI4_RHOPL</name>
<dbReference type="AlphaFoldDB" id="A0A323UPI4"/>
<gene>
    <name evidence="1" type="ORF">DNX69_00495</name>
</gene>
<dbReference type="EMBL" id="QKQS01000001">
    <property type="protein sequence ID" value="PZA13943.1"/>
    <property type="molecule type" value="Genomic_DNA"/>
</dbReference>
<reference evidence="1 2" key="1">
    <citation type="submission" date="2018-06" db="EMBL/GenBank/DDBJ databases">
        <title>Draft Whole-Genome Sequence of the purple photosynthetic bacterium Rhodospeudomonas palustris XCP.</title>
        <authorList>
            <person name="Rayyan A."/>
            <person name="Meyer T.E."/>
            <person name="Kyndt J.A."/>
        </authorList>
    </citation>
    <scope>NUCLEOTIDE SEQUENCE [LARGE SCALE GENOMIC DNA]</scope>
    <source>
        <strain evidence="1 2">XCP</strain>
    </source>
</reference>
<accession>A0A323UPI4</accession>
<sequence length="251" mass="26518">MSNGFIFYRGPSMLDGSPIIAVATGLDRGSRNGKTGGELIQTWILRDDMAPHDAVKTGADAAICGDCPHRGRVEDGRNVARSCYVVPHQAPLSVWRTAQRGVYPVIDPCDAADAFAGRLVRLGSYGDPAAVPADVWACVLAGVAGKTGYTHQWKTPRFAALKAFCMASCDTPEDQREASADGWRTFRVRLDGEALHDREITCPASAEAGAKTSCDACKACGGLTAKARVNIAIIAHGAASKVNAFARLRAA</sequence>
<protein>
    <submittedName>
        <fullName evidence="1">Uncharacterized protein</fullName>
    </submittedName>
</protein>
<proteinExistence type="predicted"/>
<dbReference type="RefSeq" id="WP_110783946.1">
    <property type="nucleotide sequence ID" value="NZ_QKQS01000001.1"/>
</dbReference>
<dbReference type="OrthoDB" id="507354at2"/>
<evidence type="ECO:0000313" key="2">
    <source>
        <dbReference type="Proteomes" id="UP000248134"/>
    </source>
</evidence>
<evidence type="ECO:0000313" key="1">
    <source>
        <dbReference type="EMBL" id="PZA13943.1"/>
    </source>
</evidence>
<dbReference type="Proteomes" id="UP000248134">
    <property type="component" value="Unassembled WGS sequence"/>
</dbReference>